<dbReference type="Proteomes" id="UP001159363">
    <property type="component" value="Chromosome 4"/>
</dbReference>
<evidence type="ECO:0000256" key="1">
    <source>
        <dbReference type="SAM" id="MobiDB-lite"/>
    </source>
</evidence>
<protein>
    <recommendedName>
        <fullName evidence="4">Cytosolic malate dehydrogenase</fullName>
    </recommendedName>
</protein>
<proteinExistence type="predicted"/>
<dbReference type="EMBL" id="JARBHB010000005">
    <property type="protein sequence ID" value="KAJ8883068.1"/>
    <property type="molecule type" value="Genomic_DNA"/>
</dbReference>
<evidence type="ECO:0000313" key="3">
    <source>
        <dbReference type="Proteomes" id="UP001159363"/>
    </source>
</evidence>
<reference evidence="2 3" key="1">
    <citation type="submission" date="2023-02" db="EMBL/GenBank/DDBJ databases">
        <title>LHISI_Scaffold_Assembly.</title>
        <authorList>
            <person name="Stuart O.P."/>
            <person name="Cleave R."/>
            <person name="Magrath M.J.L."/>
            <person name="Mikheyev A.S."/>
        </authorList>
    </citation>
    <scope>NUCLEOTIDE SEQUENCE [LARGE SCALE GENOMIC DNA]</scope>
    <source>
        <strain evidence="2">Daus_M_001</strain>
        <tissue evidence="2">Leg muscle</tissue>
    </source>
</reference>
<comment type="caution">
    <text evidence="2">The sequence shown here is derived from an EMBL/GenBank/DDBJ whole genome shotgun (WGS) entry which is preliminary data.</text>
</comment>
<organism evidence="2 3">
    <name type="scientific">Dryococelus australis</name>
    <dbReference type="NCBI Taxonomy" id="614101"/>
    <lineage>
        <taxon>Eukaryota</taxon>
        <taxon>Metazoa</taxon>
        <taxon>Ecdysozoa</taxon>
        <taxon>Arthropoda</taxon>
        <taxon>Hexapoda</taxon>
        <taxon>Insecta</taxon>
        <taxon>Pterygota</taxon>
        <taxon>Neoptera</taxon>
        <taxon>Polyneoptera</taxon>
        <taxon>Phasmatodea</taxon>
        <taxon>Verophasmatodea</taxon>
        <taxon>Anareolatae</taxon>
        <taxon>Phasmatidae</taxon>
        <taxon>Eurycanthinae</taxon>
        <taxon>Dryococelus</taxon>
    </lineage>
</organism>
<name>A0ABQ9HFH5_9NEOP</name>
<evidence type="ECO:0008006" key="4">
    <source>
        <dbReference type="Google" id="ProtNLM"/>
    </source>
</evidence>
<feature type="region of interest" description="Disordered" evidence="1">
    <location>
        <begin position="95"/>
        <end position="115"/>
    </location>
</feature>
<evidence type="ECO:0000313" key="2">
    <source>
        <dbReference type="EMBL" id="KAJ8883068.1"/>
    </source>
</evidence>
<sequence>MGIVLSGGSSGIFVGQVLVHKENDLPPRAILLVDVPSQPDMEQLTNDDINVVFLPPMVMLKLCEDAIDADINEWMARDGANHGNLTNEYIVAANNQEGKPPDTGSDDKPKGDTEPLVSHADAAATLGLALHYVEQQDSAMSVDVMFMRKWCNKALSSRFSSLRQKRLIYLLTF</sequence>
<gene>
    <name evidence="2" type="ORF">PR048_014907</name>
</gene>
<accession>A0ABQ9HFH5</accession>
<keyword evidence="3" id="KW-1185">Reference proteome</keyword>